<keyword evidence="10 11" id="KW-0472">Membrane</keyword>
<dbReference type="SMART" id="SM00382">
    <property type="entry name" value="AAA"/>
    <property type="match status" value="1"/>
</dbReference>
<dbReference type="CDD" id="cd18552">
    <property type="entry name" value="ABC_6TM_MsbA_like"/>
    <property type="match status" value="1"/>
</dbReference>
<feature type="domain" description="ABC transporter" evidence="12">
    <location>
        <begin position="352"/>
        <end position="588"/>
    </location>
</feature>
<keyword evidence="7" id="KW-1278">Translocase</keyword>
<dbReference type="InterPro" id="IPR036640">
    <property type="entry name" value="ABC1_TM_sf"/>
</dbReference>
<dbReference type="Proteomes" id="UP000561045">
    <property type="component" value="Unassembled WGS sequence"/>
</dbReference>
<dbReference type="GO" id="GO:0005886">
    <property type="term" value="C:plasma membrane"/>
    <property type="evidence" value="ECO:0007669"/>
    <property type="project" value="UniProtKB-SubCell"/>
</dbReference>
<evidence type="ECO:0000256" key="7">
    <source>
        <dbReference type="ARBA" id="ARBA00022967"/>
    </source>
</evidence>
<keyword evidence="4 11" id="KW-0812">Transmembrane</keyword>
<evidence type="ECO:0000256" key="11">
    <source>
        <dbReference type="SAM" id="Phobius"/>
    </source>
</evidence>
<evidence type="ECO:0000259" key="13">
    <source>
        <dbReference type="PROSITE" id="PS50929"/>
    </source>
</evidence>
<keyword evidence="8 11" id="KW-1133">Transmembrane helix</keyword>
<organism evidence="14 15">
    <name type="scientific">Niveibacterium umoris</name>
    <dbReference type="NCBI Taxonomy" id="1193620"/>
    <lineage>
        <taxon>Bacteria</taxon>
        <taxon>Pseudomonadati</taxon>
        <taxon>Pseudomonadota</taxon>
        <taxon>Betaproteobacteria</taxon>
        <taxon>Rhodocyclales</taxon>
        <taxon>Rhodocyclaceae</taxon>
        <taxon>Niveibacterium</taxon>
    </lineage>
</organism>
<dbReference type="EMBL" id="JACIET010000002">
    <property type="protein sequence ID" value="MBB4014348.1"/>
    <property type="molecule type" value="Genomic_DNA"/>
</dbReference>
<keyword evidence="3" id="KW-1003">Cell membrane</keyword>
<evidence type="ECO:0000256" key="10">
    <source>
        <dbReference type="ARBA" id="ARBA00023136"/>
    </source>
</evidence>
<dbReference type="InterPro" id="IPR039421">
    <property type="entry name" value="Type_1_exporter"/>
</dbReference>
<proteinExistence type="predicted"/>
<evidence type="ECO:0000256" key="5">
    <source>
        <dbReference type="ARBA" id="ARBA00022741"/>
    </source>
</evidence>
<dbReference type="Pfam" id="PF00664">
    <property type="entry name" value="ABC_membrane"/>
    <property type="match status" value="1"/>
</dbReference>
<evidence type="ECO:0000256" key="6">
    <source>
        <dbReference type="ARBA" id="ARBA00022840"/>
    </source>
</evidence>
<dbReference type="AlphaFoldDB" id="A0A840BS52"/>
<evidence type="ECO:0000313" key="15">
    <source>
        <dbReference type="Proteomes" id="UP000561045"/>
    </source>
</evidence>
<dbReference type="Gene3D" id="1.20.1560.10">
    <property type="entry name" value="ABC transporter type 1, transmembrane domain"/>
    <property type="match status" value="1"/>
</dbReference>
<evidence type="ECO:0000259" key="12">
    <source>
        <dbReference type="PROSITE" id="PS50893"/>
    </source>
</evidence>
<dbReference type="GO" id="GO:0005524">
    <property type="term" value="F:ATP binding"/>
    <property type="evidence" value="ECO:0007669"/>
    <property type="project" value="UniProtKB-KW"/>
</dbReference>
<dbReference type="GO" id="GO:0015421">
    <property type="term" value="F:ABC-type oligopeptide transporter activity"/>
    <property type="evidence" value="ECO:0007669"/>
    <property type="project" value="TreeGrafter"/>
</dbReference>
<reference evidence="14 15" key="1">
    <citation type="submission" date="2020-08" db="EMBL/GenBank/DDBJ databases">
        <title>Genomic Encyclopedia of Type Strains, Phase IV (KMG-IV): sequencing the most valuable type-strain genomes for metagenomic binning, comparative biology and taxonomic classification.</title>
        <authorList>
            <person name="Goeker M."/>
        </authorList>
    </citation>
    <scope>NUCLEOTIDE SEQUENCE [LARGE SCALE GENOMIC DNA]</scope>
    <source>
        <strain evidence="14 15">DSM 106739</strain>
    </source>
</reference>
<dbReference type="InterPro" id="IPR011917">
    <property type="entry name" value="ABC_transpr_lipidA"/>
</dbReference>
<dbReference type="SUPFAM" id="SSF52540">
    <property type="entry name" value="P-loop containing nucleoside triphosphate hydrolases"/>
    <property type="match status" value="1"/>
</dbReference>
<dbReference type="PROSITE" id="PS00211">
    <property type="entry name" value="ABC_TRANSPORTER_1"/>
    <property type="match status" value="1"/>
</dbReference>
<evidence type="ECO:0000313" key="14">
    <source>
        <dbReference type="EMBL" id="MBB4014348.1"/>
    </source>
</evidence>
<dbReference type="InterPro" id="IPR003439">
    <property type="entry name" value="ABC_transporter-like_ATP-bd"/>
</dbReference>
<feature type="transmembrane region" description="Helical" evidence="11">
    <location>
        <begin position="291"/>
        <end position="308"/>
    </location>
</feature>
<feature type="transmembrane region" description="Helical" evidence="11">
    <location>
        <begin position="254"/>
        <end position="279"/>
    </location>
</feature>
<keyword evidence="6 14" id="KW-0067">ATP-binding</keyword>
<protein>
    <submittedName>
        <fullName evidence="14">Subfamily B ATP-binding cassette protein MsbA</fullName>
        <ecNumber evidence="14">3.6.3.-</ecNumber>
    </submittedName>
</protein>
<evidence type="ECO:0000256" key="9">
    <source>
        <dbReference type="ARBA" id="ARBA00023055"/>
    </source>
</evidence>
<dbReference type="FunFam" id="3.40.50.300:FF:000221">
    <property type="entry name" value="Multidrug ABC transporter ATP-binding protein"/>
    <property type="match status" value="1"/>
</dbReference>
<gene>
    <name evidence="14" type="ORF">GGR36_003694</name>
</gene>
<dbReference type="NCBIfam" id="TIGR02203">
    <property type="entry name" value="MsbA_lipidA"/>
    <property type="match status" value="1"/>
</dbReference>
<feature type="transmembrane region" description="Helical" evidence="11">
    <location>
        <begin position="152"/>
        <end position="171"/>
    </location>
</feature>
<dbReference type="InterPro" id="IPR003593">
    <property type="entry name" value="AAA+_ATPase"/>
</dbReference>
<comment type="subcellular location">
    <subcellularLocation>
        <location evidence="1">Cell membrane</location>
        <topology evidence="1">Multi-pass membrane protein</topology>
    </subcellularLocation>
</comment>
<evidence type="ECO:0000256" key="3">
    <source>
        <dbReference type="ARBA" id="ARBA00022475"/>
    </source>
</evidence>
<keyword evidence="9" id="KW-0445">Lipid transport</keyword>
<dbReference type="InterPro" id="IPR011527">
    <property type="entry name" value="ABC1_TM_dom"/>
</dbReference>
<keyword evidence="2" id="KW-0813">Transport</keyword>
<dbReference type="PANTHER" id="PTHR43394:SF1">
    <property type="entry name" value="ATP-BINDING CASSETTE SUB-FAMILY B MEMBER 10, MITOCHONDRIAL"/>
    <property type="match status" value="1"/>
</dbReference>
<dbReference type="Gene3D" id="3.40.50.300">
    <property type="entry name" value="P-loop containing nucleotide triphosphate hydrolases"/>
    <property type="match status" value="1"/>
</dbReference>
<evidence type="ECO:0000256" key="2">
    <source>
        <dbReference type="ARBA" id="ARBA00022448"/>
    </source>
</evidence>
<dbReference type="PANTHER" id="PTHR43394">
    <property type="entry name" value="ATP-DEPENDENT PERMEASE MDL1, MITOCHONDRIAL"/>
    <property type="match status" value="1"/>
</dbReference>
<dbReference type="Pfam" id="PF00005">
    <property type="entry name" value="ABC_tran"/>
    <property type="match status" value="1"/>
</dbReference>
<keyword evidence="15" id="KW-1185">Reference proteome</keyword>
<sequence length="601" mass="64761">MTATPVTTQTTPAAATSARQIYTRLLVYVRPYWKAFVIAILGMAFAAATEASFPLMMKYLLDTGFTAPEPHLVWAIPLGLVGIFIFRGIAVFCSGYVMAWITNNVVMDMRRAMFAKLLRLPTRHFDDNSPGTLISKVVFDTNYIAEASSSGFVSMIRETLTVIGLMGYLLYLDWKLTLVALSVGPLIITAVRKFGKRLREASQRGYESMGQITHILEESTGAHKVVKIFGGQTYENERFMAATARFRRAQMREAIPASITVPITHLASAISVAIIVYIALGDAQQHGKTSVGAFVSFITALLMLLAPVKRLTEVNNTISKGVSAAESIFGLLDLPGEPDEGSRSLGRARGDVTFETVRFSYAGASRPALDGIDLSVRAGETIALVGSSGSGKTTLVSLLPRFYSPDSGRILIDGEDIAGLSLASLRENLSLVSQDVVLFNDTVAANIAYGSVAQRSEAEIIAAAKAANAWEFIQAMPEGLATDVGSNGVKLSGGQRQRIAIARALLKDAPILILDEATSALDTESERLVQTALATLMQGRTTFVIAHRLSTIESADRILVMDRGRIVEQGTHAELLAKGGRYAHLYQLQFQSEAGQPDAAA</sequence>
<accession>A0A840BS52</accession>
<dbReference type="SUPFAM" id="SSF90123">
    <property type="entry name" value="ABC transporter transmembrane region"/>
    <property type="match status" value="1"/>
</dbReference>
<dbReference type="GO" id="GO:0034040">
    <property type="term" value="F:ATPase-coupled lipid transmembrane transporter activity"/>
    <property type="evidence" value="ECO:0007669"/>
    <property type="project" value="InterPro"/>
</dbReference>
<comment type="caution">
    <text evidence="14">The sequence shown here is derived from an EMBL/GenBank/DDBJ whole genome shotgun (WGS) entry which is preliminary data.</text>
</comment>
<dbReference type="PROSITE" id="PS50929">
    <property type="entry name" value="ABC_TM1F"/>
    <property type="match status" value="1"/>
</dbReference>
<feature type="domain" description="ABC transmembrane type-1" evidence="13">
    <location>
        <begin position="37"/>
        <end position="320"/>
    </location>
</feature>
<evidence type="ECO:0000256" key="1">
    <source>
        <dbReference type="ARBA" id="ARBA00004651"/>
    </source>
</evidence>
<feature type="transmembrane region" description="Helical" evidence="11">
    <location>
        <begin position="177"/>
        <end position="195"/>
    </location>
</feature>
<dbReference type="InterPro" id="IPR027417">
    <property type="entry name" value="P-loop_NTPase"/>
</dbReference>
<keyword evidence="14" id="KW-0378">Hydrolase</keyword>
<feature type="transmembrane region" description="Helical" evidence="11">
    <location>
        <begin position="32"/>
        <end position="53"/>
    </location>
</feature>
<dbReference type="EC" id="3.6.3.-" evidence="14"/>
<dbReference type="PROSITE" id="PS50893">
    <property type="entry name" value="ABC_TRANSPORTER_2"/>
    <property type="match status" value="1"/>
</dbReference>
<keyword evidence="5" id="KW-0547">Nucleotide-binding</keyword>
<dbReference type="RefSeq" id="WP_183636267.1">
    <property type="nucleotide sequence ID" value="NZ_BAABLE010000005.1"/>
</dbReference>
<evidence type="ECO:0000256" key="8">
    <source>
        <dbReference type="ARBA" id="ARBA00022989"/>
    </source>
</evidence>
<dbReference type="GO" id="GO:0016887">
    <property type="term" value="F:ATP hydrolysis activity"/>
    <property type="evidence" value="ECO:0007669"/>
    <property type="project" value="InterPro"/>
</dbReference>
<dbReference type="InterPro" id="IPR017871">
    <property type="entry name" value="ABC_transporter-like_CS"/>
</dbReference>
<name>A0A840BS52_9RHOO</name>
<evidence type="ECO:0000256" key="4">
    <source>
        <dbReference type="ARBA" id="ARBA00022692"/>
    </source>
</evidence>
<feature type="transmembrane region" description="Helical" evidence="11">
    <location>
        <begin position="73"/>
        <end position="101"/>
    </location>
</feature>